<dbReference type="SUPFAM" id="SSF103491">
    <property type="entry name" value="Preprotein translocase SecY subunit"/>
    <property type="match status" value="1"/>
</dbReference>
<feature type="transmembrane region" description="Helical" evidence="2">
    <location>
        <begin position="287"/>
        <end position="313"/>
    </location>
</feature>
<evidence type="ECO:0000313" key="5">
    <source>
        <dbReference type="Proteomes" id="UP000236544"/>
    </source>
</evidence>
<keyword evidence="2" id="KW-1133">Transmembrane helix</keyword>
<evidence type="ECO:0000256" key="1">
    <source>
        <dbReference type="RuleBase" id="RU004349"/>
    </source>
</evidence>
<keyword evidence="2" id="KW-0812">Transmembrane</keyword>
<dbReference type="GO" id="GO:0015031">
    <property type="term" value="P:protein transport"/>
    <property type="evidence" value="ECO:0007669"/>
    <property type="project" value="InterPro"/>
</dbReference>
<feature type="transmembrane region" description="Helical" evidence="2">
    <location>
        <begin position="421"/>
        <end position="443"/>
    </location>
</feature>
<feature type="transmembrane region" description="Helical" evidence="2">
    <location>
        <begin position="364"/>
        <end position="384"/>
    </location>
</feature>
<sequence>MAGFRLIELAKPFLPLLPEVEVPYEKIGFDDKVVYTIIAALIYLFGQFPLAGISKEASGVLDPLYFLRSVFAAEPKTLLEFGVFPVVSSALIMQLLAGLKLIKVNFKIRQDRELFQTCTKLFALLQYLVLANVFIFSGYYGTDLSVLQIAALNVQLVVAGFFVTLLVEVIDKGYGFASGAMAITTVTISTNFVADVFGVGQFPVDNEGHTEPQGAFINLIQSLRASHKTWAGAIVGAFNRDYLPNLTTAFLVLALAASVCFLTNFRLELPIRSTRTRGVNNVYPIRLFYVGSLSVLFAYVVLFYIHIGAFVLVQLVAHNNPSSIIYKIVGGYASHNNLLYVPQFPLSLLTPPKSFLECITRQPLTPLFFTTFLVITGIWFAGLWQQISGSSARDISEQFKEQGITLTGRREQGVTKELDKIVPVAATTGAIVLGLLVACGELLGLKGKGASIIVGVSGGFALLELITAEYQQSGGQSALAQVLGAPSGGI</sequence>
<dbReference type="InterPro" id="IPR023201">
    <property type="entry name" value="SecY_dom_sf"/>
</dbReference>
<feature type="transmembrane region" description="Helical" evidence="2">
    <location>
        <begin position="33"/>
        <end position="53"/>
    </location>
</feature>
<organism evidence="4 5">
    <name type="scientific">Lachancea quebecensis</name>
    <dbReference type="NCBI Taxonomy" id="1654605"/>
    <lineage>
        <taxon>Eukaryota</taxon>
        <taxon>Fungi</taxon>
        <taxon>Dikarya</taxon>
        <taxon>Ascomycota</taxon>
        <taxon>Saccharomycotina</taxon>
        <taxon>Saccharomycetes</taxon>
        <taxon>Saccharomycetales</taxon>
        <taxon>Saccharomycetaceae</taxon>
        <taxon>Lachancea</taxon>
    </lineage>
</organism>
<comment type="similarity">
    <text evidence="1">Belongs to the SecY/SEC61-alpha family.</text>
</comment>
<protein>
    <submittedName>
        <fullName evidence="4">LAQU0S02e05380g1_1</fullName>
    </submittedName>
</protein>
<feature type="transmembrane region" description="Helical" evidence="2">
    <location>
        <begin position="81"/>
        <end position="101"/>
    </location>
</feature>
<dbReference type="Pfam" id="PF10559">
    <property type="entry name" value="Plug_translocon"/>
    <property type="match status" value="1"/>
</dbReference>
<evidence type="ECO:0000313" key="4">
    <source>
        <dbReference type="EMBL" id="CUS21078.1"/>
    </source>
</evidence>
<dbReference type="EMBL" id="LN890542">
    <property type="protein sequence ID" value="CUS21078.1"/>
    <property type="molecule type" value="Genomic_DNA"/>
</dbReference>
<feature type="transmembrane region" description="Helical" evidence="2">
    <location>
        <begin position="449"/>
        <end position="467"/>
    </location>
</feature>
<dbReference type="InterPro" id="IPR002208">
    <property type="entry name" value="SecY/SEC61-alpha"/>
</dbReference>
<dbReference type="Pfam" id="PF00344">
    <property type="entry name" value="SecY"/>
    <property type="match status" value="1"/>
</dbReference>
<dbReference type="Gene3D" id="1.10.3370.10">
    <property type="entry name" value="SecY subunit domain"/>
    <property type="match status" value="1"/>
</dbReference>
<feature type="transmembrane region" description="Helical" evidence="2">
    <location>
        <begin position="246"/>
        <end position="267"/>
    </location>
</feature>
<dbReference type="InterPro" id="IPR019561">
    <property type="entry name" value="Translocon_Sec61/SecY_plug_dom"/>
</dbReference>
<feature type="transmembrane region" description="Helical" evidence="2">
    <location>
        <begin position="174"/>
        <end position="194"/>
    </location>
</feature>
<dbReference type="AlphaFoldDB" id="A0A0P1KW88"/>
<keyword evidence="2" id="KW-0472">Membrane</keyword>
<name>A0A0P1KW88_9SACH</name>
<gene>
    <name evidence="4" type="ORF">LAQU0_S02e05380g</name>
</gene>
<keyword evidence="5" id="KW-1185">Reference proteome</keyword>
<evidence type="ECO:0000256" key="2">
    <source>
        <dbReference type="SAM" id="Phobius"/>
    </source>
</evidence>
<dbReference type="OrthoDB" id="420669at2759"/>
<feature type="domain" description="Translocon Sec61/SecY plug" evidence="3">
    <location>
        <begin position="41"/>
        <end position="74"/>
    </location>
</feature>
<proteinExistence type="inferred from homology"/>
<dbReference type="GO" id="GO:0016020">
    <property type="term" value="C:membrane"/>
    <property type="evidence" value="ECO:0007669"/>
    <property type="project" value="InterPro"/>
</dbReference>
<dbReference type="PANTHER" id="PTHR10906">
    <property type="entry name" value="SECY/SEC61-ALPHA FAMILY MEMBER"/>
    <property type="match status" value="1"/>
</dbReference>
<feature type="transmembrane region" description="Helical" evidence="2">
    <location>
        <begin position="146"/>
        <end position="167"/>
    </location>
</feature>
<feature type="transmembrane region" description="Helical" evidence="2">
    <location>
        <begin position="121"/>
        <end position="140"/>
    </location>
</feature>
<dbReference type="Proteomes" id="UP000236544">
    <property type="component" value="Unassembled WGS sequence"/>
</dbReference>
<evidence type="ECO:0000259" key="3">
    <source>
        <dbReference type="Pfam" id="PF10559"/>
    </source>
</evidence>
<accession>A0A0P1KW88</accession>
<dbReference type="PIRSF" id="PIRSF004557">
    <property type="entry name" value="SecY"/>
    <property type="match status" value="1"/>
</dbReference>
<reference evidence="5" key="1">
    <citation type="submission" date="2015-10" db="EMBL/GenBank/DDBJ databases">
        <authorList>
            <person name="Devillers H."/>
        </authorList>
    </citation>
    <scope>NUCLEOTIDE SEQUENCE [LARGE SCALE GENOMIC DNA]</scope>
</reference>